<dbReference type="EMBL" id="SWKU01000020">
    <property type="protein sequence ID" value="KAF2998258.1"/>
    <property type="molecule type" value="Genomic_DNA"/>
</dbReference>
<dbReference type="AlphaFoldDB" id="A0A9P4W8R6"/>
<evidence type="ECO:0000256" key="1">
    <source>
        <dbReference type="SAM" id="MobiDB-lite"/>
    </source>
</evidence>
<gene>
    <name evidence="2" type="ORF">E8E13_006399</name>
</gene>
<keyword evidence="3" id="KW-1185">Reference proteome</keyword>
<name>A0A9P4W8R6_CURKU</name>
<dbReference type="Proteomes" id="UP000801428">
    <property type="component" value="Unassembled WGS sequence"/>
</dbReference>
<proteinExistence type="predicted"/>
<feature type="region of interest" description="Disordered" evidence="1">
    <location>
        <begin position="1"/>
        <end position="51"/>
    </location>
</feature>
<comment type="caution">
    <text evidence="2">The sequence shown here is derived from an EMBL/GenBank/DDBJ whole genome shotgun (WGS) entry which is preliminary data.</text>
</comment>
<feature type="compositionally biased region" description="Basic and acidic residues" evidence="1">
    <location>
        <begin position="1"/>
        <end position="30"/>
    </location>
</feature>
<organism evidence="2 3">
    <name type="scientific">Curvularia kusanoi</name>
    <name type="common">Cochliobolus kusanoi</name>
    <dbReference type="NCBI Taxonomy" id="90978"/>
    <lineage>
        <taxon>Eukaryota</taxon>
        <taxon>Fungi</taxon>
        <taxon>Dikarya</taxon>
        <taxon>Ascomycota</taxon>
        <taxon>Pezizomycotina</taxon>
        <taxon>Dothideomycetes</taxon>
        <taxon>Pleosporomycetidae</taxon>
        <taxon>Pleosporales</taxon>
        <taxon>Pleosporineae</taxon>
        <taxon>Pleosporaceae</taxon>
        <taxon>Curvularia</taxon>
    </lineage>
</organism>
<evidence type="ECO:0000313" key="2">
    <source>
        <dbReference type="EMBL" id="KAF2998258.1"/>
    </source>
</evidence>
<evidence type="ECO:0000313" key="3">
    <source>
        <dbReference type="Proteomes" id="UP000801428"/>
    </source>
</evidence>
<accession>A0A9P4W8R6</accession>
<protein>
    <submittedName>
        <fullName evidence="2">Uncharacterized protein</fullName>
    </submittedName>
</protein>
<sequence>MEYRRVRPSERFRSPDRYDRRSPPPQDYRRSSRLRSPMQSRSHVDRDFSQFNPNFIDPNDVDANVADPNVVDHNVVDHSLLNMDFPNMDFPDLNFLDPPDPAIFLGVDSVTTQRPSTTEMAAVHANTVITRPNNVAVPAITVITEPNNANPGATGLISNVILERSEFVRKRLRGLETACPFVIRASIELMVDGCCLIVQPDGLIRVNGVVEFIWGTRLRLEEVRLHKQGRKVKNAWCIDMAVIKEYCAAHGFGGLATYIADLTHKDSAKCKATRSLVRACQQPFQVDATGRQHCEKRMAKSETIRNTLRQVHICWACKEVKCLSGDLPAHQCPNRIVEDLC</sequence>
<reference evidence="2" key="1">
    <citation type="submission" date="2019-04" db="EMBL/GenBank/DDBJ databases">
        <title>Sequencing of skin fungus with MAO and IRED activity.</title>
        <authorList>
            <person name="Marsaioli A.J."/>
            <person name="Bonatto J.M.C."/>
            <person name="Reis Junior O."/>
        </authorList>
    </citation>
    <scope>NUCLEOTIDE SEQUENCE</scope>
    <source>
        <strain evidence="2">30M1</strain>
    </source>
</reference>